<evidence type="ECO:0000313" key="2">
    <source>
        <dbReference type="EMBL" id="MBK1671591.1"/>
    </source>
</evidence>
<keyword evidence="1" id="KW-0812">Transmembrane</keyword>
<gene>
    <name evidence="2" type="ORF">CKO28_26720</name>
</gene>
<sequence length="118" mass="12392">MREAMDPAIAVPLALMVGALVTYAWRGLGVLLSGRIDPDGPLFAWTACVAYALLAALIARMIVLPRGDLADTAALDRLLSAGLALVCFFGLTRRNVLLSVAAGSGTLVLLTWVRTSPL</sequence>
<feature type="transmembrane region" description="Helical" evidence="1">
    <location>
        <begin position="42"/>
        <end position="62"/>
    </location>
</feature>
<evidence type="ECO:0000256" key="1">
    <source>
        <dbReference type="SAM" id="Phobius"/>
    </source>
</evidence>
<dbReference type="InterPro" id="IPR008407">
    <property type="entry name" value="Brnchd-chn_aa_trnsp_AzlD"/>
</dbReference>
<comment type="caution">
    <text evidence="2">The sequence shown here is derived from an EMBL/GenBank/DDBJ whole genome shotgun (WGS) entry which is preliminary data.</text>
</comment>
<keyword evidence="3" id="KW-1185">Reference proteome</keyword>
<organism evidence="2 3">
    <name type="scientific">Rhodovibrio sodomensis</name>
    <dbReference type="NCBI Taxonomy" id="1088"/>
    <lineage>
        <taxon>Bacteria</taxon>
        <taxon>Pseudomonadati</taxon>
        <taxon>Pseudomonadota</taxon>
        <taxon>Alphaproteobacteria</taxon>
        <taxon>Rhodospirillales</taxon>
        <taxon>Rhodovibrionaceae</taxon>
        <taxon>Rhodovibrio</taxon>
    </lineage>
</organism>
<dbReference type="Proteomes" id="UP001296873">
    <property type="component" value="Unassembled WGS sequence"/>
</dbReference>
<dbReference type="EMBL" id="NRRL01000237">
    <property type="protein sequence ID" value="MBK1671591.1"/>
    <property type="molecule type" value="Genomic_DNA"/>
</dbReference>
<reference evidence="2 3" key="1">
    <citation type="journal article" date="2020" name="Microorganisms">
        <title>Osmotic Adaptation and Compatible Solute Biosynthesis of Phototrophic Bacteria as Revealed from Genome Analyses.</title>
        <authorList>
            <person name="Imhoff J.F."/>
            <person name="Rahn T."/>
            <person name="Kunzel S."/>
            <person name="Keller A."/>
            <person name="Neulinger S.C."/>
        </authorList>
    </citation>
    <scope>NUCLEOTIDE SEQUENCE [LARGE SCALE GENOMIC DNA]</scope>
    <source>
        <strain evidence="2 3">DSM 9895</strain>
    </source>
</reference>
<protein>
    <recommendedName>
        <fullName evidence="4">Branched-chain amino acid transport</fullName>
    </recommendedName>
</protein>
<evidence type="ECO:0008006" key="4">
    <source>
        <dbReference type="Google" id="ProtNLM"/>
    </source>
</evidence>
<name>A0ABS1DNJ7_9PROT</name>
<proteinExistence type="predicted"/>
<keyword evidence="1" id="KW-1133">Transmembrane helix</keyword>
<feature type="transmembrane region" description="Helical" evidence="1">
    <location>
        <begin position="97"/>
        <end position="113"/>
    </location>
</feature>
<evidence type="ECO:0000313" key="3">
    <source>
        <dbReference type="Proteomes" id="UP001296873"/>
    </source>
</evidence>
<dbReference type="Pfam" id="PF05437">
    <property type="entry name" value="AzlD"/>
    <property type="match status" value="1"/>
</dbReference>
<dbReference type="RefSeq" id="WP_200344662.1">
    <property type="nucleotide sequence ID" value="NZ_NRRL01000237.1"/>
</dbReference>
<accession>A0ABS1DNJ7</accession>
<keyword evidence="1" id="KW-0472">Membrane</keyword>